<reference evidence="2 3" key="1">
    <citation type="submission" date="2020-02" db="EMBL/GenBank/DDBJ databases">
        <title>Genome sequencing of Aeromonas rivipollensis.</title>
        <authorList>
            <person name="Fono-Tamo Ubani E.K."/>
            <person name="Lekota K.E."/>
        </authorList>
    </citation>
    <scope>NUCLEOTIDE SEQUENCE [LARGE SCALE GENOMIC DNA]</scope>
    <source>
        <strain evidence="2 3">G78</strain>
    </source>
</reference>
<dbReference type="Proteomes" id="UP000472827">
    <property type="component" value="Unassembled WGS sequence"/>
</dbReference>
<evidence type="ECO:0000256" key="1">
    <source>
        <dbReference type="PROSITE-ProRule" id="PRU00510"/>
    </source>
</evidence>
<comment type="caution">
    <text evidence="2">The sequence shown here is derived from an EMBL/GenBank/DDBJ whole genome shotgun (WGS) entry which is preliminary data.</text>
</comment>
<dbReference type="PROSITE" id="PS51128">
    <property type="entry name" value="ZF_DKSA_2"/>
    <property type="match status" value="1"/>
</dbReference>
<name>A0ABX0CYM1_9GAMM</name>
<organism evidence="2 3">
    <name type="scientific">Aeromonas rivipollensis</name>
    <dbReference type="NCBI Taxonomy" id="948519"/>
    <lineage>
        <taxon>Bacteria</taxon>
        <taxon>Pseudomonadati</taxon>
        <taxon>Pseudomonadota</taxon>
        <taxon>Gammaproteobacteria</taxon>
        <taxon>Aeromonadales</taxon>
        <taxon>Aeromonadaceae</taxon>
        <taxon>Aeromonas</taxon>
    </lineage>
</organism>
<dbReference type="EMBL" id="JAAILA010000012">
    <property type="protein sequence ID" value="NEX88869.1"/>
    <property type="molecule type" value="Genomic_DNA"/>
</dbReference>
<keyword evidence="3" id="KW-1185">Reference proteome</keyword>
<gene>
    <name evidence="2" type="ORF">G4923_09150</name>
</gene>
<feature type="zinc finger region" description="dksA C4-type" evidence="1">
    <location>
        <begin position="80"/>
        <end position="104"/>
    </location>
</feature>
<proteinExistence type="predicted"/>
<evidence type="ECO:0000313" key="3">
    <source>
        <dbReference type="Proteomes" id="UP000472827"/>
    </source>
</evidence>
<dbReference type="Gene3D" id="1.20.120.910">
    <property type="entry name" value="DksA, coiled-coil domain"/>
    <property type="match status" value="1"/>
</dbReference>
<accession>A0ABX0CYM1</accession>
<sequence length="136" mass="15883">MAEWRERLLTDWAQTREELIAQLKACRRDDWAQKVGSCERDQLVDLTSRLDLPKVELSVARLKRLDAALCQMELGLYGLCSDCEEPLAIDQLDQDPSLQRCPRCETRYRKVLQSKAHTPDEIYALWIERNKPPINQ</sequence>
<protein>
    <submittedName>
        <fullName evidence="2">Conjugal transfer protein TraR</fullName>
    </submittedName>
</protein>
<evidence type="ECO:0000313" key="2">
    <source>
        <dbReference type="EMBL" id="NEX88869.1"/>
    </source>
</evidence>